<accession>A0ABD3HRI2</accession>
<dbReference type="Proteomes" id="UP001633002">
    <property type="component" value="Unassembled WGS sequence"/>
</dbReference>
<feature type="compositionally biased region" description="Basic residues" evidence="1">
    <location>
        <begin position="359"/>
        <end position="368"/>
    </location>
</feature>
<keyword evidence="4" id="KW-1185">Reference proteome</keyword>
<evidence type="ECO:0000256" key="1">
    <source>
        <dbReference type="SAM" id="MobiDB-lite"/>
    </source>
</evidence>
<protein>
    <recommendedName>
        <fullName evidence="2">Reverse transcriptase zinc-binding domain-containing protein</fullName>
    </recommendedName>
</protein>
<feature type="domain" description="Reverse transcriptase zinc-binding" evidence="2">
    <location>
        <begin position="118"/>
        <end position="178"/>
    </location>
</feature>
<sequence>MQDHVDHGTVTATINDLLLITGPRSLHHYLIDADIQLSQLDRCSVERFDSHFLPSQSIRSNWENAGGWAWEDDAPLGENCWKLPTAFWRRLLYSNKKDTSNLSNRWVTDDEPRKWSLRWKLLWNGPAQLRVKLRTWRFLRKGYFTNAKAKNWGAGDGLCSRCGLEQETFIHAVWSCPRLNERTKWLSWLLFTPGQRNVSVHGHEDLLPTMDIALHHHREHQATLVLLLTALRFNWKERNESQFEGNQNFKGIYLILDETRFEIEARSLQNLSFKQRERGQKERHIIQFWYDQTARWHQGATLRDPFPLFPINATMEPGACQTDAHSDAVCNNEAPWELEDMIRWDGQNQEEVDPARNATRPRHTRRRQRSQDPHLTFDAGQRRRLREYLSDLLGHGAVQVATDTQSSGPHFHTSADLVSIILGENAELAM</sequence>
<reference evidence="3 4" key="1">
    <citation type="submission" date="2024-09" db="EMBL/GenBank/DDBJ databases">
        <title>Chromosome-scale assembly of Riccia sorocarpa.</title>
        <authorList>
            <person name="Paukszto L."/>
        </authorList>
    </citation>
    <scope>NUCLEOTIDE SEQUENCE [LARGE SCALE GENOMIC DNA]</scope>
    <source>
        <strain evidence="3">LP-2024</strain>
        <tissue evidence="3">Aerial parts of the thallus</tissue>
    </source>
</reference>
<gene>
    <name evidence="3" type="ORF">R1sor_006356</name>
</gene>
<organism evidence="3 4">
    <name type="scientific">Riccia sorocarpa</name>
    <dbReference type="NCBI Taxonomy" id="122646"/>
    <lineage>
        <taxon>Eukaryota</taxon>
        <taxon>Viridiplantae</taxon>
        <taxon>Streptophyta</taxon>
        <taxon>Embryophyta</taxon>
        <taxon>Marchantiophyta</taxon>
        <taxon>Marchantiopsida</taxon>
        <taxon>Marchantiidae</taxon>
        <taxon>Marchantiales</taxon>
        <taxon>Ricciaceae</taxon>
        <taxon>Riccia</taxon>
    </lineage>
</organism>
<feature type="region of interest" description="Disordered" evidence="1">
    <location>
        <begin position="346"/>
        <end position="379"/>
    </location>
</feature>
<name>A0ABD3HRI2_9MARC</name>
<dbReference type="InterPro" id="IPR026960">
    <property type="entry name" value="RVT-Znf"/>
</dbReference>
<dbReference type="AlphaFoldDB" id="A0ABD3HRI2"/>
<comment type="caution">
    <text evidence="3">The sequence shown here is derived from an EMBL/GenBank/DDBJ whole genome shotgun (WGS) entry which is preliminary data.</text>
</comment>
<evidence type="ECO:0000313" key="4">
    <source>
        <dbReference type="Proteomes" id="UP001633002"/>
    </source>
</evidence>
<dbReference type="Pfam" id="PF13966">
    <property type="entry name" value="zf-RVT"/>
    <property type="match status" value="1"/>
</dbReference>
<proteinExistence type="predicted"/>
<dbReference type="EMBL" id="JBJQOH010000003">
    <property type="protein sequence ID" value="KAL3692705.1"/>
    <property type="molecule type" value="Genomic_DNA"/>
</dbReference>
<evidence type="ECO:0000313" key="3">
    <source>
        <dbReference type="EMBL" id="KAL3692705.1"/>
    </source>
</evidence>
<evidence type="ECO:0000259" key="2">
    <source>
        <dbReference type="Pfam" id="PF13966"/>
    </source>
</evidence>